<proteinExistence type="inferred from homology"/>
<dbReference type="AlphaFoldDB" id="A0A242KEC3"/>
<name>A0A242KEC3_9ENTE</name>
<dbReference type="PANTHER" id="PTHR30627">
    <property type="entry name" value="PEPTIDOGLYCAN D,D-TRANSPEPTIDASE"/>
    <property type="match status" value="1"/>
</dbReference>
<dbReference type="SUPFAM" id="SSF56519">
    <property type="entry name" value="Penicillin binding protein dimerisation domain"/>
    <property type="match status" value="1"/>
</dbReference>
<dbReference type="InterPro" id="IPR050515">
    <property type="entry name" value="Beta-lactam/transpept"/>
</dbReference>
<evidence type="ECO:0000313" key="7">
    <source>
        <dbReference type="EMBL" id="WYJ88954.1"/>
    </source>
</evidence>
<feature type="domain" description="Penicillin-binding protein transpeptidase" evidence="4">
    <location>
        <begin position="282"/>
        <end position="580"/>
    </location>
</feature>
<dbReference type="InterPro" id="IPR036138">
    <property type="entry name" value="PBP_dimer_sf"/>
</dbReference>
<comment type="similarity">
    <text evidence="2">Belongs to the transpeptidase family.</text>
</comment>
<evidence type="ECO:0000259" key="5">
    <source>
        <dbReference type="Pfam" id="PF03717"/>
    </source>
</evidence>
<protein>
    <submittedName>
        <fullName evidence="7">Penicillin-binding protein 2X</fullName>
    </submittedName>
</protein>
<dbReference type="Gene3D" id="3.40.710.10">
    <property type="entry name" value="DD-peptidase/beta-lactamase superfamily"/>
    <property type="match status" value="1"/>
</dbReference>
<dbReference type="Gene3D" id="3.30.70.2110">
    <property type="match status" value="1"/>
</dbReference>
<dbReference type="EMBL" id="CP147247">
    <property type="protein sequence ID" value="WYJ88954.1"/>
    <property type="molecule type" value="Genomic_DNA"/>
</dbReference>
<reference evidence="7" key="2">
    <citation type="submission" date="2017-05" db="EMBL/GenBank/DDBJ databases">
        <authorList>
            <consortium name="The Broad Institute Genomics Platform"/>
            <consortium name="The Broad Institute Genomic Center for Infectious Diseases"/>
            <person name="Earl A."/>
            <person name="Manson A."/>
            <person name="Schwartman J."/>
            <person name="Gilmore M."/>
            <person name="Abouelleil A."/>
            <person name="Cao P."/>
            <person name="Chapman S."/>
            <person name="Cusick C."/>
            <person name="Shea T."/>
            <person name="Young S."/>
            <person name="Neafsey D."/>
            <person name="Nusbaum C."/>
            <person name="Birren B."/>
        </authorList>
    </citation>
    <scope>NUCLEOTIDE SEQUENCE</scope>
    <source>
        <strain evidence="7">9E7_DIV0242</strain>
    </source>
</reference>
<sequence>MKLKNKYSPQKNRKMVGIILLGATLLVFALVAGRLIKIVGSGKVAGVSLKEKTKDLYNGMDKISAKRGSILDASGNILAEDSVSFSVYAVLDEEYVQVDGTKLYVQEEHKEAIATILHEQALIEKNLVLKQLTPQKNEEGKLITTVEFGEKGNGLNFEVKNKIEDELEKKEISGIYFREGKKRLYLNGRFASYFLGYTSIVEQEEIGMMGIEATYDEVLKGKEGSVIYKKDKNQNSIPGTEQVIEPAQDGAKIVTTIDSILQLKLEELLQETTEKYEPQLITASLMEAETGKLLALSQRPTFEPETLKGLDEESAIWLNLLTEDEYEPGSTMKPFTIAAAMSEGIYDENERFLSGDLEFYDVLINDWNNGEGKGEMTFRQALAWSSNVGMVTLEERMPEKWQEYIQAFGFLKPTDIKVTNELSGTIQTGTPVDRAMTSYGQAIGVTHLQMQQAYTAIANDGNMMKPYLIDKIIYPDGTEEVTNPEIVGTPISKEVSNKVLEYMGDVVNDSEYGTGKQYAIDGISTAAKTGTAEFSENGIYNKQSYLHSVVQIAPRENPKYIFYMTIKAPTLDGTTANDIISTVSNQLLTRAMTLRENH</sequence>
<evidence type="ECO:0000313" key="6">
    <source>
        <dbReference type="EMBL" id="OTP18890.1"/>
    </source>
</evidence>
<reference evidence="7" key="3">
    <citation type="submission" date="2024-03" db="EMBL/GenBank/DDBJ databases">
        <title>The Genome Sequence of Enterococcus sp. DIV0242b.</title>
        <authorList>
            <consortium name="The Broad Institute Genomics Platform"/>
            <consortium name="The Broad Institute Microbial Omics Core"/>
            <consortium name="The Broad Institute Genomic Center for Infectious Diseases"/>
            <person name="Earl A."/>
            <person name="Manson A."/>
            <person name="Gilmore M."/>
            <person name="Schwartman J."/>
            <person name="Shea T."/>
            <person name="Abouelleil A."/>
            <person name="Cao P."/>
            <person name="Chapman S."/>
            <person name="Cusick C."/>
            <person name="Young S."/>
            <person name="Neafsey D."/>
            <person name="Nusbaum C."/>
            <person name="Birren B."/>
        </authorList>
    </citation>
    <scope>NUCLEOTIDE SEQUENCE</scope>
    <source>
        <strain evidence="7">9E7_DIV0242</strain>
    </source>
</reference>
<dbReference type="Gene3D" id="2.20.70.70">
    <property type="match status" value="1"/>
</dbReference>
<dbReference type="OrthoDB" id="9804124at2"/>
<dbReference type="Proteomes" id="UP000195141">
    <property type="component" value="Chromosome"/>
</dbReference>
<dbReference type="GO" id="GO:0005886">
    <property type="term" value="C:plasma membrane"/>
    <property type="evidence" value="ECO:0007669"/>
    <property type="project" value="UniProtKB-SubCell"/>
</dbReference>
<keyword evidence="8" id="KW-1185">Reference proteome</keyword>
<evidence type="ECO:0000256" key="2">
    <source>
        <dbReference type="ARBA" id="ARBA00007171"/>
    </source>
</evidence>
<dbReference type="InterPro" id="IPR012338">
    <property type="entry name" value="Beta-lactam/transpept-like"/>
</dbReference>
<dbReference type="PANTHER" id="PTHR30627:SF26">
    <property type="entry name" value="PENICILLIN-BINDING PROTEIN 2B"/>
    <property type="match status" value="1"/>
</dbReference>
<dbReference type="EMBL" id="NGMM01000001">
    <property type="protein sequence ID" value="OTP18890.1"/>
    <property type="molecule type" value="Genomic_DNA"/>
</dbReference>
<dbReference type="Pfam" id="PF00905">
    <property type="entry name" value="Transpeptidase"/>
    <property type="match status" value="1"/>
</dbReference>
<dbReference type="RefSeq" id="WP_086347821.1">
    <property type="nucleotide sequence ID" value="NZ_CP147247.1"/>
</dbReference>
<keyword evidence="3" id="KW-0472">Membrane</keyword>
<evidence type="ECO:0000256" key="1">
    <source>
        <dbReference type="ARBA" id="ARBA00004162"/>
    </source>
</evidence>
<organism evidence="6">
    <name type="scientific">Candidatus Enterococcus clewellii</name>
    <dbReference type="NCBI Taxonomy" id="1834193"/>
    <lineage>
        <taxon>Bacteria</taxon>
        <taxon>Bacillati</taxon>
        <taxon>Bacillota</taxon>
        <taxon>Bacilli</taxon>
        <taxon>Lactobacillales</taxon>
        <taxon>Enterococcaceae</taxon>
        <taxon>Enterococcus</taxon>
    </lineage>
</organism>
<dbReference type="Pfam" id="PF03717">
    <property type="entry name" value="PBP_dimer"/>
    <property type="match status" value="1"/>
</dbReference>
<evidence type="ECO:0000256" key="3">
    <source>
        <dbReference type="ARBA" id="ARBA00023136"/>
    </source>
</evidence>
<dbReference type="SUPFAM" id="SSF56601">
    <property type="entry name" value="beta-lactamase/transpeptidase-like"/>
    <property type="match status" value="1"/>
</dbReference>
<dbReference type="InterPro" id="IPR005311">
    <property type="entry name" value="PBP_dimer"/>
</dbReference>
<dbReference type="InterPro" id="IPR001460">
    <property type="entry name" value="PCN-bd_Tpept"/>
</dbReference>
<dbReference type="Gene3D" id="3.90.1310.10">
    <property type="entry name" value="Penicillin-binding protein 2a (Domain 2)"/>
    <property type="match status" value="1"/>
</dbReference>
<dbReference type="GO" id="GO:0071555">
    <property type="term" value="P:cell wall organization"/>
    <property type="evidence" value="ECO:0007669"/>
    <property type="project" value="TreeGrafter"/>
</dbReference>
<dbReference type="GO" id="GO:0008658">
    <property type="term" value="F:penicillin binding"/>
    <property type="evidence" value="ECO:0007669"/>
    <property type="project" value="InterPro"/>
</dbReference>
<evidence type="ECO:0000259" key="4">
    <source>
        <dbReference type="Pfam" id="PF00905"/>
    </source>
</evidence>
<reference evidence="6" key="1">
    <citation type="submission" date="2017-05" db="EMBL/GenBank/DDBJ databases">
        <title>The Genome Sequence of Enterococcus sp. 9E7_DIV0242.</title>
        <authorList>
            <consortium name="The Broad Institute Genomics Platform"/>
            <consortium name="The Broad Institute Genomic Center for Infectious Diseases"/>
            <person name="Earl A."/>
            <person name="Manson A."/>
            <person name="Schwartman J."/>
            <person name="Gilmore M."/>
            <person name="Abouelleil A."/>
            <person name="Cao P."/>
            <person name="Chapman S."/>
            <person name="Cusick C."/>
            <person name="Shea T."/>
            <person name="Young S."/>
            <person name="Neafsey D."/>
            <person name="Nusbaum C."/>
            <person name="Birren B."/>
        </authorList>
    </citation>
    <scope>NUCLEOTIDE SEQUENCE [LARGE SCALE GENOMIC DNA]</scope>
    <source>
        <strain evidence="6">9E7_DIV0242</strain>
    </source>
</reference>
<evidence type="ECO:0000313" key="8">
    <source>
        <dbReference type="Proteomes" id="UP000195141"/>
    </source>
</evidence>
<gene>
    <name evidence="7" type="ORF">A5888_000673</name>
    <name evidence="6" type="ORF">A5888_000704</name>
</gene>
<feature type="domain" description="Penicillin-binding protein dimerisation" evidence="5">
    <location>
        <begin position="63"/>
        <end position="237"/>
    </location>
</feature>
<comment type="subcellular location">
    <subcellularLocation>
        <location evidence="1">Cell membrane</location>
        <topology evidence="1">Single-pass membrane protein</topology>
    </subcellularLocation>
</comment>
<accession>A0A242KEC3</accession>